<accession>A0AAV0AX59</accession>
<comment type="caution">
    <text evidence="2">The sequence shown here is derived from an EMBL/GenBank/DDBJ whole genome shotgun (WGS) entry which is preliminary data.</text>
</comment>
<sequence>MPEKQLKTIEVNSDNSGDESKDKNNKDDSSQKKLSAYKKKLNANKARLIQVSINHNPEQNRPNQLASSPNFYYLWPSKSPSYPPAWFIHPLSTVFELFEEF</sequence>
<protein>
    <submittedName>
        <fullName evidence="2">Uncharacterized protein</fullName>
    </submittedName>
</protein>
<gene>
    <name evidence="2" type="ORF">PPACK8108_LOCUS8267</name>
</gene>
<organism evidence="2 3">
    <name type="scientific">Phakopsora pachyrhizi</name>
    <name type="common">Asian soybean rust disease fungus</name>
    <dbReference type="NCBI Taxonomy" id="170000"/>
    <lineage>
        <taxon>Eukaryota</taxon>
        <taxon>Fungi</taxon>
        <taxon>Dikarya</taxon>
        <taxon>Basidiomycota</taxon>
        <taxon>Pucciniomycotina</taxon>
        <taxon>Pucciniomycetes</taxon>
        <taxon>Pucciniales</taxon>
        <taxon>Phakopsoraceae</taxon>
        <taxon>Phakopsora</taxon>
    </lineage>
</organism>
<feature type="compositionally biased region" description="Basic and acidic residues" evidence="1">
    <location>
        <begin position="18"/>
        <end position="31"/>
    </location>
</feature>
<proteinExistence type="predicted"/>
<feature type="region of interest" description="Disordered" evidence="1">
    <location>
        <begin position="1"/>
        <end position="32"/>
    </location>
</feature>
<name>A0AAV0AX59_PHAPC</name>
<evidence type="ECO:0000313" key="2">
    <source>
        <dbReference type="EMBL" id="CAH7673413.1"/>
    </source>
</evidence>
<dbReference type="EMBL" id="CALTRL010001688">
    <property type="protein sequence ID" value="CAH7673413.1"/>
    <property type="molecule type" value="Genomic_DNA"/>
</dbReference>
<evidence type="ECO:0000313" key="3">
    <source>
        <dbReference type="Proteomes" id="UP001153365"/>
    </source>
</evidence>
<reference evidence="2" key="1">
    <citation type="submission" date="2022-06" db="EMBL/GenBank/DDBJ databases">
        <authorList>
            <consortium name="SYNGENTA / RWTH Aachen University"/>
        </authorList>
    </citation>
    <scope>NUCLEOTIDE SEQUENCE</scope>
</reference>
<keyword evidence="3" id="KW-1185">Reference proteome</keyword>
<dbReference type="Proteomes" id="UP001153365">
    <property type="component" value="Unassembled WGS sequence"/>
</dbReference>
<dbReference type="AlphaFoldDB" id="A0AAV0AX59"/>
<evidence type="ECO:0000256" key="1">
    <source>
        <dbReference type="SAM" id="MobiDB-lite"/>
    </source>
</evidence>